<dbReference type="PANTHER" id="PTHR33215">
    <property type="entry name" value="PROTEIN DISTAL ANTENNA"/>
    <property type="match status" value="1"/>
</dbReference>
<gene>
    <name evidence="1" type="ORF">SOCE836_026300</name>
</gene>
<dbReference type="GO" id="GO:0003677">
    <property type="term" value="F:DNA binding"/>
    <property type="evidence" value="ECO:0007669"/>
    <property type="project" value="InterPro"/>
</dbReference>
<dbReference type="Gene3D" id="1.10.10.60">
    <property type="entry name" value="Homeodomain-like"/>
    <property type="match status" value="1"/>
</dbReference>
<organism evidence="1 2">
    <name type="scientific">Sorangium cellulosum</name>
    <name type="common">Polyangium cellulosum</name>
    <dbReference type="NCBI Taxonomy" id="56"/>
    <lineage>
        <taxon>Bacteria</taxon>
        <taxon>Pseudomonadati</taxon>
        <taxon>Myxococcota</taxon>
        <taxon>Polyangia</taxon>
        <taxon>Polyangiales</taxon>
        <taxon>Polyangiaceae</taxon>
        <taxon>Sorangium</taxon>
    </lineage>
</organism>
<dbReference type="GO" id="GO:0004803">
    <property type="term" value="F:transposase activity"/>
    <property type="evidence" value="ECO:0007669"/>
    <property type="project" value="InterPro"/>
</dbReference>
<dbReference type="Proteomes" id="UP000295497">
    <property type="component" value="Chromosome"/>
</dbReference>
<dbReference type="Pfam" id="PF01527">
    <property type="entry name" value="HTH_Tnp_1"/>
    <property type="match status" value="1"/>
</dbReference>
<name>A0A4P2QKK3_SORCE</name>
<dbReference type="GO" id="GO:0006313">
    <property type="term" value="P:DNA transposition"/>
    <property type="evidence" value="ECO:0007669"/>
    <property type="project" value="InterPro"/>
</dbReference>
<accession>A0A4P2QKK3</accession>
<evidence type="ECO:0000313" key="2">
    <source>
        <dbReference type="Proteomes" id="UP000295497"/>
    </source>
</evidence>
<reference evidence="1 2" key="1">
    <citation type="submission" date="2015-09" db="EMBL/GenBank/DDBJ databases">
        <title>Sorangium comparison.</title>
        <authorList>
            <person name="Zaburannyi N."/>
            <person name="Bunk B."/>
            <person name="Overmann J."/>
            <person name="Mueller R."/>
        </authorList>
    </citation>
    <scope>NUCLEOTIDE SEQUENCE [LARGE SCALE GENOMIC DNA]</scope>
    <source>
        <strain evidence="1 2">So ce836</strain>
    </source>
</reference>
<dbReference type="InterPro" id="IPR051839">
    <property type="entry name" value="RD_transcriptional_regulator"/>
</dbReference>
<proteinExistence type="predicted"/>
<dbReference type="InterPro" id="IPR002514">
    <property type="entry name" value="Transposase_8"/>
</dbReference>
<dbReference type="InterPro" id="IPR009057">
    <property type="entry name" value="Homeodomain-like_sf"/>
</dbReference>
<evidence type="ECO:0000313" key="1">
    <source>
        <dbReference type="EMBL" id="AUX30524.1"/>
    </source>
</evidence>
<evidence type="ECO:0008006" key="3">
    <source>
        <dbReference type="Google" id="ProtNLM"/>
    </source>
</evidence>
<sequence>MVLADATYTTAWIDRAHALAAPLGSLVDYAAEAAGGARLFVATASSAPNKQHPTGLPTPLRSAALTYPHVTGGASPARAPRSQGILRSACPNSRGFRGVVLPRFRRHPRRHQEAGMGRRKRRAFTPEFKAEAVRLAKASDRSIGQVAKDLDLTETALRDWIKRADTDAGHGPPGALTTPEREELQRLRRDVKRLEMEREILKKRACAGAHPRSMKAGRLRARIASGQGRRLLVS</sequence>
<dbReference type="SUPFAM" id="SSF46689">
    <property type="entry name" value="Homeodomain-like"/>
    <property type="match status" value="1"/>
</dbReference>
<protein>
    <recommendedName>
        <fullName evidence="3">Transposase</fullName>
    </recommendedName>
</protein>
<dbReference type="EMBL" id="CP012672">
    <property type="protein sequence ID" value="AUX30524.1"/>
    <property type="molecule type" value="Genomic_DNA"/>
</dbReference>
<dbReference type="PANTHER" id="PTHR33215:SF13">
    <property type="entry name" value="PROTEIN DISTAL ANTENNA"/>
    <property type="match status" value="1"/>
</dbReference>
<dbReference type="AlphaFoldDB" id="A0A4P2QKK3"/>